<dbReference type="Gene3D" id="6.10.340.10">
    <property type="match status" value="1"/>
</dbReference>
<dbReference type="KEGG" id="prz:GZH47_17890"/>
<gene>
    <name evidence="14" type="ORF">GZH47_17890</name>
</gene>
<name>A0A6C0P2K1_9BACL</name>
<dbReference type="InterPro" id="IPR050640">
    <property type="entry name" value="Bact_2-comp_sensor_kinase"/>
</dbReference>
<dbReference type="PANTHER" id="PTHR34220">
    <property type="entry name" value="SENSOR HISTIDINE KINASE YPDA"/>
    <property type="match status" value="1"/>
</dbReference>
<keyword evidence="6" id="KW-0547">Nucleotide-binding</keyword>
<evidence type="ECO:0000256" key="5">
    <source>
        <dbReference type="ARBA" id="ARBA00022692"/>
    </source>
</evidence>
<dbReference type="SUPFAM" id="SSF158472">
    <property type="entry name" value="HAMP domain-like"/>
    <property type="match status" value="1"/>
</dbReference>
<dbReference type="Gene3D" id="3.30.565.10">
    <property type="entry name" value="Histidine kinase-like ATPase, C-terminal domain"/>
    <property type="match status" value="1"/>
</dbReference>
<keyword evidence="3" id="KW-0597">Phosphoprotein</keyword>
<dbReference type="SMART" id="SM00387">
    <property type="entry name" value="HATPase_c"/>
    <property type="match status" value="1"/>
</dbReference>
<keyword evidence="11 12" id="KW-0472">Membrane</keyword>
<keyword evidence="4" id="KW-0808">Transferase</keyword>
<keyword evidence="5 12" id="KW-0812">Transmembrane</keyword>
<keyword evidence="9 12" id="KW-1133">Transmembrane helix</keyword>
<dbReference type="EMBL" id="CP048286">
    <property type="protein sequence ID" value="QHW32496.1"/>
    <property type="molecule type" value="Genomic_DNA"/>
</dbReference>
<evidence type="ECO:0000313" key="15">
    <source>
        <dbReference type="Proteomes" id="UP000479114"/>
    </source>
</evidence>
<dbReference type="SMART" id="SM00304">
    <property type="entry name" value="HAMP"/>
    <property type="match status" value="1"/>
</dbReference>
<dbReference type="InterPro" id="IPR003594">
    <property type="entry name" value="HATPase_dom"/>
</dbReference>
<keyword evidence="8" id="KW-0067">ATP-binding</keyword>
<dbReference type="InterPro" id="IPR036890">
    <property type="entry name" value="HATPase_C_sf"/>
</dbReference>
<evidence type="ECO:0000256" key="2">
    <source>
        <dbReference type="ARBA" id="ARBA00022475"/>
    </source>
</evidence>
<evidence type="ECO:0000256" key="1">
    <source>
        <dbReference type="ARBA" id="ARBA00004651"/>
    </source>
</evidence>
<dbReference type="InterPro" id="IPR010559">
    <property type="entry name" value="Sig_transdc_His_kin_internal"/>
</dbReference>
<sequence>MPAFLKHAVQKLSSRLERMSIQNRLIAAYLVVMLIPMMIISVYVFNEFYVGNINGLARAREAEMQLEQLSIRNNMESLERMAQLTLSDQSIIAYLAREDEPKTEELIAFNKTTIANLSRLQYNNPTIHSLRVYFDNPRIYEAWPLLLRESRIAGQAWYGGVRQLGVKERWSIFATENDPFITTEQKPTPLVSLFKEANIPLGNHLGIVEVDMLMSDFFPKTFSPIGQANSQMYVVSGDGQVYVNDRNDFAFQTGLTPSKVKEQLQLFAAPDSNRFQFSYGGKPYLCLYSQVELLDARLVQVVSLDSVLSSVQGIRNKIIIANVILMVLLTAATYLINAFILKKLRVLSESMKRVNRGDFEVSIPIKGSGEVGELAHHFRKMLQKIKGLIAEAVKKNAATKEVELKSLRNQIDSHFLYNTLENIKMMAEVERQDKISNALTSLGGLMRYNLNWSGDYIRLKDEIAHIVNYVAIMNIRYNQLIDLRMEIAPKYEEHEVLKMSLQPIVENAVKYGMETGRRRKGIVITISCREDGKTTYIEISDNGGRLSAGKLEEIQRKLAMDDAELDRENGRIPTLRGANNGGSGIGLRNVHQRLQLFYGREYGLAVTCAEGEWTAVTLKIPYLILSGGVAEHAKLIDRR</sequence>
<evidence type="ECO:0000256" key="9">
    <source>
        <dbReference type="ARBA" id="ARBA00022989"/>
    </source>
</evidence>
<evidence type="ECO:0000256" key="8">
    <source>
        <dbReference type="ARBA" id="ARBA00022840"/>
    </source>
</evidence>
<evidence type="ECO:0000256" key="3">
    <source>
        <dbReference type="ARBA" id="ARBA00022553"/>
    </source>
</evidence>
<dbReference type="Pfam" id="PF06580">
    <property type="entry name" value="His_kinase"/>
    <property type="match status" value="1"/>
</dbReference>
<dbReference type="GO" id="GO:0005524">
    <property type="term" value="F:ATP binding"/>
    <property type="evidence" value="ECO:0007669"/>
    <property type="project" value="UniProtKB-KW"/>
</dbReference>
<dbReference type="SUPFAM" id="SSF55874">
    <property type="entry name" value="ATPase domain of HSP90 chaperone/DNA topoisomerase II/histidine kinase"/>
    <property type="match status" value="1"/>
</dbReference>
<evidence type="ECO:0000256" key="7">
    <source>
        <dbReference type="ARBA" id="ARBA00022777"/>
    </source>
</evidence>
<keyword evidence="2" id="KW-1003">Cell membrane</keyword>
<reference evidence="14 15" key="1">
    <citation type="submission" date="2020-02" db="EMBL/GenBank/DDBJ databases">
        <title>Paenibacillus sp. nov., isolated from rhizosphere soil of tomato.</title>
        <authorList>
            <person name="Weon H.-Y."/>
            <person name="Lee S.A."/>
        </authorList>
    </citation>
    <scope>NUCLEOTIDE SEQUENCE [LARGE SCALE GENOMIC DNA]</scope>
    <source>
        <strain evidence="14 15">14171R-81</strain>
    </source>
</reference>
<evidence type="ECO:0000256" key="11">
    <source>
        <dbReference type="ARBA" id="ARBA00023136"/>
    </source>
</evidence>
<dbReference type="InterPro" id="IPR003660">
    <property type="entry name" value="HAMP_dom"/>
</dbReference>
<feature type="transmembrane region" description="Helical" evidence="12">
    <location>
        <begin position="318"/>
        <end position="341"/>
    </location>
</feature>
<evidence type="ECO:0000256" key="12">
    <source>
        <dbReference type="SAM" id="Phobius"/>
    </source>
</evidence>
<dbReference type="GO" id="GO:0000155">
    <property type="term" value="F:phosphorelay sensor kinase activity"/>
    <property type="evidence" value="ECO:0007669"/>
    <property type="project" value="InterPro"/>
</dbReference>
<dbReference type="PANTHER" id="PTHR34220:SF11">
    <property type="entry name" value="SENSOR PROTEIN KINASE HPTS"/>
    <property type="match status" value="1"/>
</dbReference>
<dbReference type="RefSeq" id="WP_162642291.1">
    <property type="nucleotide sequence ID" value="NZ_CP048286.1"/>
</dbReference>
<dbReference type="Pfam" id="PF00672">
    <property type="entry name" value="HAMP"/>
    <property type="match status" value="1"/>
</dbReference>
<evidence type="ECO:0000256" key="4">
    <source>
        <dbReference type="ARBA" id="ARBA00022679"/>
    </source>
</evidence>
<evidence type="ECO:0000259" key="13">
    <source>
        <dbReference type="PROSITE" id="PS50885"/>
    </source>
</evidence>
<organism evidence="14 15">
    <name type="scientific">Paenibacillus rhizovicinus</name>
    <dbReference type="NCBI Taxonomy" id="2704463"/>
    <lineage>
        <taxon>Bacteria</taxon>
        <taxon>Bacillati</taxon>
        <taxon>Bacillota</taxon>
        <taxon>Bacilli</taxon>
        <taxon>Bacillales</taxon>
        <taxon>Paenibacillaceae</taxon>
        <taxon>Paenibacillus</taxon>
    </lineage>
</organism>
<dbReference type="PROSITE" id="PS50885">
    <property type="entry name" value="HAMP"/>
    <property type="match status" value="1"/>
</dbReference>
<feature type="transmembrane region" description="Helical" evidence="12">
    <location>
        <begin position="25"/>
        <end position="45"/>
    </location>
</feature>
<accession>A0A6C0P2K1</accession>
<keyword evidence="10" id="KW-0902">Two-component regulatory system</keyword>
<comment type="subcellular location">
    <subcellularLocation>
        <location evidence="1">Cell membrane</location>
        <topology evidence="1">Multi-pass membrane protein</topology>
    </subcellularLocation>
</comment>
<dbReference type="CDD" id="cd06225">
    <property type="entry name" value="HAMP"/>
    <property type="match status" value="1"/>
</dbReference>
<proteinExistence type="predicted"/>
<evidence type="ECO:0000256" key="10">
    <source>
        <dbReference type="ARBA" id="ARBA00023012"/>
    </source>
</evidence>
<dbReference type="Pfam" id="PF02518">
    <property type="entry name" value="HATPase_c"/>
    <property type="match status" value="1"/>
</dbReference>
<evidence type="ECO:0000256" key="6">
    <source>
        <dbReference type="ARBA" id="ARBA00022741"/>
    </source>
</evidence>
<keyword evidence="7 14" id="KW-0418">Kinase</keyword>
<dbReference type="Proteomes" id="UP000479114">
    <property type="component" value="Chromosome"/>
</dbReference>
<dbReference type="AlphaFoldDB" id="A0A6C0P2K1"/>
<evidence type="ECO:0000313" key="14">
    <source>
        <dbReference type="EMBL" id="QHW32496.1"/>
    </source>
</evidence>
<protein>
    <submittedName>
        <fullName evidence="14">Sensor histidine kinase</fullName>
    </submittedName>
</protein>
<keyword evidence="15" id="KW-1185">Reference proteome</keyword>
<dbReference type="GO" id="GO:0005886">
    <property type="term" value="C:plasma membrane"/>
    <property type="evidence" value="ECO:0007669"/>
    <property type="project" value="UniProtKB-SubCell"/>
</dbReference>
<feature type="domain" description="HAMP" evidence="13">
    <location>
        <begin position="338"/>
        <end position="390"/>
    </location>
</feature>